<evidence type="ECO:0000313" key="3">
    <source>
        <dbReference type="Proteomes" id="UP000053259"/>
    </source>
</evidence>
<dbReference type="InterPro" id="IPR038694">
    <property type="entry name" value="DUF427_sf"/>
</dbReference>
<dbReference type="EMBL" id="KN847536">
    <property type="protein sequence ID" value="KIW06045.1"/>
    <property type="molecule type" value="Genomic_DNA"/>
</dbReference>
<dbReference type="PANTHER" id="PTHR34310:SF9">
    <property type="entry name" value="BLR5716 PROTEIN"/>
    <property type="match status" value="1"/>
</dbReference>
<evidence type="ECO:0000259" key="1">
    <source>
        <dbReference type="Pfam" id="PF04248"/>
    </source>
</evidence>
<dbReference type="Proteomes" id="UP000053259">
    <property type="component" value="Unassembled WGS sequence"/>
</dbReference>
<accession>A0A0D2AHM8</accession>
<dbReference type="STRING" id="253628.A0A0D2AHM8"/>
<dbReference type="HOGENOM" id="CLU_059611_1_1_1"/>
<dbReference type="RefSeq" id="XP_016215914.1">
    <property type="nucleotide sequence ID" value="XM_016356391.1"/>
</dbReference>
<feature type="domain" description="DUF427" evidence="1">
    <location>
        <begin position="168"/>
        <end position="259"/>
    </location>
</feature>
<feature type="domain" description="DUF427" evidence="1">
    <location>
        <begin position="36"/>
        <end position="71"/>
    </location>
</feature>
<dbReference type="InParanoid" id="A0A0D2AHM8"/>
<dbReference type="InterPro" id="IPR007361">
    <property type="entry name" value="DUF427"/>
</dbReference>
<protein>
    <recommendedName>
        <fullName evidence="1">DUF427 domain-containing protein</fullName>
    </recommendedName>
</protein>
<dbReference type="Pfam" id="PF04248">
    <property type="entry name" value="NTP_transf_9"/>
    <property type="match status" value="2"/>
</dbReference>
<sequence>MSGFSTSYFSTTDLPTLARHLLTHGPRKVLPTPRRVRVLFNRAYIVDTTSALLVWEHDAFPQYYIPKSALRNCIVGTEAIVKLSDGTAGGAILSLRVPDGKAAPEPARATDRVICFYEDEKIAGRLAGLVRLEFGSMDQWFEEDAPIYVHPKDPFKRIDILPSSRQIVVKLLGHTLATANHALHLYETSLPVRYYLPFGSIDTSVLRKSNLVTKCPYKGEAEHFHVVLDGVEHKNLVWLYRIPTAESAAIAGSPCFYNEKVDIYIDGVLQERPKTHFA</sequence>
<evidence type="ECO:0000313" key="2">
    <source>
        <dbReference type="EMBL" id="KIW06045.1"/>
    </source>
</evidence>
<organism evidence="2 3">
    <name type="scientific">Verruconis gallopava</name>
    <dbReference type="NCBI Taxonomy" id="253628"/>
    <lineage>
        <taxon>Eukaryota</taxon>
        <taxon>Fungi</taxon>
        <taxon>Dikarya</taxon>
        <taxon>Ascomycota</taxon>
        <taxon>Pezizomycotina</taxon>
        <taxon>Dothideomycetes</taxon>
        <taxon>Pleosporomycetidae</taxon>
        <taxon>Venturiales</taxon>
        <taxon>Sympoventuriaceae</taxon>
        <taxon>Verruconis</taxon>
    </lineage>
</organism>
<dbReference type="GeneID" id="27311194"/>
<dbReference type="AlphaFoldDB" id="A0A0D2AHM8"/>
<keyword evidence="3" id="KW-1185">Reference proteome</keyword>
<dbReference type="PANTHER" id="PTHR34310">
    <property type="entry name" value="DUF427 DOMAIN PROTEIN (AFU_ORTHOLOGUE AFUA_3G02220)"/>
    <property type="match status" value="1"/>
</dbReference>
<reference evidence="2 3" key="1">
    <citation type="submission" date="2015-01" db="EMBL/GenBank/DDBJ databases">
        <title>The Genome Sequence of Ochroconis gallopava CBS43764.</title>
        <authorList>
            <consortium name="The Broad Institute Genomics Platform"/>
            <person name="Cuomo C."/>
            <person name="de Hoog S."/>
            <person name="Gorbushina A."/>
            <person name="Stielow B."/>
            <person name="Teixiera M."/>
            <person name="Abouelleil A."/>
            <person name="Chapman S.B."/>
            <person name="Priest M."/>
            <person name="Young S.K."/>
            <person name="Wortman J."/>
            <person name="Nusbaum C."/>
            <person name="Birren B."/>
        </authorList>
    </citation>
    <scope>NUCLEOTIDE SEQUENCE [LARGE SCALE GENOMIC DNA]</scope>
    <source>
        <strain evidence="2 3">CBS 43764</strain>
    </source>
</reference>
<name>A0A0D2AHM8_9PEZI</name>
<dbReference type="OrthoDB" id="18996at2759"/>
<dbReference type="Gene3D" id="2.170.150.40">
    <property type="entry name" value="Domain of unknown function (DUF427)"/>
    <property type="match status" value="2"/>
</dbReference>
<proteinExistence type="predicted"/>
<gene>
    <name evidence="2" type="ORF">PV09_03221</name>
</gene>
<dbReference type="VEuPathDB" id="FungiDB:PV09_03221"/>